<comment type="caution">
    <text evidence="1">The sequence shown here is derived from an EMBL/GenBank/DDBJ whole genome shotgun (WGS) entry which is preliminary data.</text>
</comment>
<accession>A0A2S5ADU6</accession>
<proteinExistence type="predicted"/>
<keyword evidence="2" id="KW-1185">Reference proteome</keyword>
<name>A0A2S5ADU6_9FLAO</name>
<dbReference type="AlphaFoldDB" id="A0A2S5ADU6"/>
<gene>
    <name evidence="1" type="ORF">C3L50_04440</name>
</gene>
<reference evidence="1 2" key="1">
    <citation type="submission" date="2018-01" db="EMBL/GenBank/DDBJ databases">
        <authorList>
            <person name="Gaut B.S."/>
            <person name="Morton B.R."/>
            <person name="Clegg M.T."/>
            <person name="Duvall M.R."/>
        </authorList>
    </citation>
    <scope>NUCLEOTIDE SEQUENCE [LARGE SCALE GENOMIC DNA]</scope>
    <source>
        <strain evidence="1 2">HR-AY</strain>
    </source>
</reference>
<dbReference type="EMBL" id="PQVG01000002">
    <property type="protein sequence ID" value="POY40750.1"/>
    <property type="molecule type" value="Genomic_DNA"/>
</dbReference>
<dbReference type="OrthoDB" id="1417969at2"/>
<evidence type="ECO:0000313" key="2">
    <source>
        <dbReference type="Proteomes" id="UP000237310"/>
    </source>
</evidence>
<sequence>MKRVFSLLVFVLLLNGCDDGNLTLETIDFENATTQTCSVNNIIYKLKEKEALLLEIPKTTFVNEPSNIDSSTGDYIPTVIDIDNSTYKVVYRFYDGTVAADNICSTIPPAKPYVSDQWTAISGKIEITTTTITSAGSIPGSTVITGYNHRIIFKNITFDKGNGTQVYETFVFGDYTTSATPLPFGFDKTVEKCTTTKDLYNYISGESLTLENIDDALIVNIETPLNTPRTALIGTVKNKLTYRLFNGLLTPSYFCNTITPVIPTVSEEWNAVSGVANVSGIIEVTTIKSGTTAFKHTIVIKNATLKKGNSSFKLGDAYIYGELITS</sequence>
<dbReference type="RefSeq" id="WP_103804936.1">
    <property type="nucleotide sequence ID" value="NZ_PQVG01000002.1"/>
</dbReference>
<protein>
    <submittedName>
        <fullName evidence="1">Uncharacterized protein</fullName>
    </submittedName>
</protein>
<evidence type="ECO:0000313" key="1">
    <source>
        <dbReference type="EMBL" id="POY40750.1"/>
    </source>
</evidence>
<dbReference type="Proteomes" id="UP000237310">
    <property type="component" value="Unassembled WGS sequence"/>
</dbReference>
<organism evidence="1 2">
    <name type="scientific">Flavobacterium alvei</name>
    <dbReference type="NCBI Taxonomy" id="2080416"/>
    <lineage>
        <taxon>Bacteria</taxon>
        <taxon>Pseudomonadati</taxon>
        <taxon>Bacteroidota</taxon>
        <taxon>Flavobacteriia</taxon>
        <taxon>Flavobacteriales</taxon>
        <taxon>Flavobacteriaceae</taxon>
        <taxon>Flavobacterium</taxon>
    </lineage>
</organism>